<reference evidence="11 12" key="1">
    <citation type="journal article" date="2016" name="Nat. Commun.">
        <title>Thousands of microbial genomes shed light on interconnected biogeochemical processes in an aquifer system.</title>
        <authorList>
            <person name="Anantharaman K."/>
            <person name="Brown C.T."/>
            <person name="Hug L.A."/>
            <person name="Sharon I."/>
            <person name="Castelle C.J."/>
            <person name="Probst A.J."/>
            <person name="Thomas B.C."/>
            <person name="Singh A."/>
            <person name="Wilkins M.J."/>
            <person name="Karaoz U."/>
            <person name="Brodie E.L."/>
            <person name="Williams K.H."/>
            <person name="Hubbard S.S."/>
            <person name="Banfield J.F."/>
        </authorList>
    </citation>
    <scope>NUCLEOTIDE SEQUENCE [LARGE SCALE GENOMIC DNA]</scope>
</reference>
<keyword evidence="6 11" id="KW-0808">Transferase</keyword>
<dbReference type="InterPro" id="IPR015421">
    <property type="entry name" value="PyrdxlP-dep_Trfase_major"/>
</dbReference>
<dbReference type="AlphaFoldDB" id="A0A1F5MFW2"/>
<dbReference type="PANTHER" id="PTHR43144">
    <property type="entry name" value="AMINOTRANSFERASE"/>
    <property type="match status" value="1"/>
</dbReference>
<dbReference type="EC" id="2.6.1.83" evidence="3 9"/>
<dbReference type="Pfam" id="PF00155">
    <property type="entry name" value="Aminotran_1_2"/>
    <property type="match status" value="1"/>
</dbReference>
<dbReference type="Gene3D" id="3.90.1150.10">
    <property type="entry name" value="Aspartate Aminotransferase, domain 1"/>
    <property type="match status" value="1"/>
</dbReference>
<dbReference type="NCBIfam" id="TIGR03542">
    <property type="entry name" value="DAPAT_plant"/>
    <property type="match status" value="1"/>
</dbReference>
<evidence type="ECO:0000259" key="10">
    <source>
        <dbReference type="Pfam" id="PF00155"/>
    </source>
</evidence>
<evidence type="ECO:0000313" key="12">
    <source>
        <dbReference type="Proteomes" id="UP000183317"/>
    </source>
</evidence>
<dbReference type="InterPro" id="IPR004839">
    <property type="entry name" value="Aminotransferase_I/II_large"/>
</dbReference>
<dbReference type="GO" id="GO:0010285">
    <property type="term" value="F:L,L-diaminopimelate aminotransferase activity"/>
    <property type="evidence" value="ECO:0007669"/>
    <property type="project" value="UniProtKB-EC"/>
</dbReference>
<dbReference type="InterPro" id="IPR019942">
    <property type="entry name" value="DapL/ALD1"/>
</dbReference>
<evidence type="ECO:0000256" key="2">
    <source>
        <dbReference type="ARBA" id="ARBA00004982"/>
    </source>
</evidence>
<dbReference type="InterPro" id="IPR015424">
    <property type="entry name" value="PyrdxlP-dep_Trfase"/>
</dbReference>
<evidence type="ECO:0000256" key="1">
    <source>
        <dbReference type="ARBA" id="ARBA00001933"/>
    </source>
</evidence>
<evidence type="ECO:0000256" key="7">
    <source>
        <dbReference type="ARBA" id="ARBA00022898"/>
    </source>
</evidence>
<dbReference type="GO" id="GO:0030170">
    <property type="term" value="F:pyridoxal phosphate binding"/>
    <property type="evidence" value="ECO:0007669"/>
    <property type="project" value="UniProtKB-UniRule"/>
</dbReference>
<dbReference type="Gene3D" id="3.40.640.10">
    <property type="entry name" value="Type I PLP-dependent aspartate aminotransferase-like (Major domain)"/>
    <property type="match status" value="1"/>
</dbReference>
<proteinExistence type="inferred from homology"/>
<evidence type="ECO:0000256" key="3">
    <source>
        <dbReference type="ARBA" id="ARBA00013138"/>
    </source>
</evidence>
<protein>
    <recommendedName>
        <fullName evidence="4 9">LL-diaminopimelate aminotransferase</fullName>
        <ecNumber evidence="3 9">2.6.1.83</ecNumber>
    </recommendedName>
</protein>
<keyword evidence="7" id="KW-0663">Pyridoxal phosphate</keyword>
<comment type="cofactor">
    <cofactor evidence="1">
        <name>pyridoxal 5'-phosphate</name>
        <dbReference type="ChEBI" id="CHEBI:597326"/>
    </cofactor>
</comment>
<evidence type="ECO:0000256" key="5">
    <source>
        <dbReference type="ARBA" id="ARBA00022576"/>
    </source>
</evidence>
<dbReference type="HAMAP" id="MF_01642">
    <property type="entry name" value="DapL_aminotrans_1"/>
    <property type="match status" value="1"/>
</dbReference>
<comment type="catalytic activity">
    <reaction evidence="8">
        <text>(2S,6S)-2,6-diaminopimelate + 2-oxoglutarate = (S)-2,3,4,5-tetrahydrodipicolinate + L-glutamate + H2O + H(+)</text>
        <dbReference type="Rhea" id="RHEA:23988"/>
        <dbReference type="ChEBI" id="CHEBI:15377"/>
        <dbReference type="ChEBI" id="CHEBI:15378"/>
        <dbReference type="ChEBI" id="CHEBI:16810"/>
        <dbReference type="ChEBI" id="CHEBI:16845"/>
        <dbReference type="ChEBI" id="CHEBI:29985"/>
        <dbReference type="ChEBI" id="CHEBI:57609"/>
        <dbReference type="EC" id="2.6.1.83"/>
    </reaction>
</comment>
<gene>
    <name evidence="11" type="ORF">A3J13_02525</name>
</gene>
<feature type="domain" description="Aminotransferase class I/classII large" evidence="10">
    <location>
        <begin position="35"/>
        <end position="384"/>
    </location>
</feature>
<comment type="pathway">
    <text evidence="2">Amino-acid biosynthesis; L-lysine biosynthesis via DAP pathway; LL-2,6-diaminopimelate from (S)-tetrahydrodipicolinate (aminotransferase route): step 1/1.</text>
</comment>
<evidence type="ECO:0000256" key="4">
    <source>
        <dbReference type="ARBA" id="ARBA00018052"/>
    </source>
</evidence>
<dbReference type="SUPFAM" id="SSF53383">
    <property type="entry name" value="PLP-dependent transferases"/>
    <property type="match status" value="1"/>
</dbReference>
<dbReference type="EMBL" id="MFDU01000027">
    <property type="protein sequence ID" value="OGE64254.1"/>
    <property type="molecule type" value="Genomic_DNA"/>
</dbReference>
<sequence length="390" mass="42989">MASINKNYQKLGGIYLFSEIAKRTKVFLEKNPGIEIMKLGIGNTTEALVPAVVIGLMEGVKKLSDVKTYTGYGDEQGNLNLRQTLSDWYKKREVSLLPEEIFISDGAKSDAANISSIFEDGSVVAVTDPVYPVYLDANIIAGKKIVFLGANEKNNFVPEIPKVKVDLIFICSPNNPTGAVFSKNQLKGFVDYALKNKSVIIFDAAYSEYISNQDLPRSIYEVEGATKCAIEIQSFSKSAGFTGVRLGWTIVPKDLGLFNGIWNRRQTTMFNGASNIAQEGGLAVLSKEGQKQTKDQISYYMENARSIKKTMENLGLKTFGGENAPYIWVKCPNGLSSWDFFDKLLKDCHVVSTPGSGFGKMGEGYIRLSAFGHRENVNKAVESISRNLKL</sequence>
<accession>A0A1F5MFW2</accession>
<keyword evidence="5 11" id="KW-0032">Aminotransferase</keyword>
<evidence type="ECO:0000256" key="9">
    <source>
        <dbReference type="NCBIfam" id="TIGR03542"/>
    </source>
</evidence>
<dbReference type="UniPathway" id="UPA00034">
    <property type="reaction ID" value="UER00466"/>
</dbReference>
<dbReference type="InterPro" id="IPR015422">
    <property type="entry name" value="PyrdxlP-dep_Trfase_small"/>
</dbReference>
<name>A0A1F5MFW2_9BACT</name>
<evidence type="ECO:0000256" key="8">
    <source>
        <dbReference type="ARBA" id="ARBA00051934"/>
    </source>
</evidence>
<organism evidence="11 12">
    <name type="scientific">Candidatus Daviesbacteria bacterium RIFCSPLOWO2_02_FULL_36_8</name>
    <dbReference type="NCBI Taxonomy" id="1797793"/>
    <lineage>
        <taxon>Bacteria</taxon>
        <taxon>Candidatus Daviesiibacteriota</taxon>
    </lineage>
</organism>
<evidence type="ECO:0000313" key="11">
    <source>
        <dbReference type="EMBL" id="OGE64254.1"/>
    </source>
</evidence>
<dbReference type="GO" id="GO:0009089">
    <property type="term" value="P:lysine biosynthetic process via diaminopimelate"/>
    <property type="evidence" value="ECO:0007669"/>
    <property type="project" value="UniProtKB-UniPathway"/>
</dbReference>
<dbReference type="Proteomes" id="UP000183317">
    <property type="component" value="Unassembled WGS sequence"/>
</dbReference>
<dbReference type="FunFam" id="3.40.640.10:FF:000099">
    <property type="entry name" value="LL-diaminopimelate aminotransferase, chloroplastic"/>
    <property type="match status" value="1"/>
</dbReference>
<comment type="caution">
    <text evidence="11">The sequence shown here is derived from an EMBL/GenBank/DDBJ whole genome shotgun (WGS) entry which is preliminary data.</text>
</comment>
<evidence type="ECO:0000256" key="6">
    <source>
        <dbReference type="ARBA" id="ARBA00022679"/>
    </source>
</evidence>
<dbReference type="CDD" id="cd00609">
    <property type="entry name" value="AAT_like"/>
    <property type="match status" value="1"/>
</dbReference>